<keyword evidence="1 2" id="KW-0732">Signal</keyword>
<evidence type="ECO:0000259" key="4">
    <source>
        <dbReference type="Pfam" id="PF21706"/>
    </source>
</evidence>
<dbReference type="GO" id="GO:0016491">
    <property type="term" value="F:oxidoreductase activity"/>
    <property type="evidence" value="ECO:0007669"/>
    <property type="project" value="InterPro"/>
</dbReference>
<dbReference type="PANTHER" id="PTHR43755">
    <property type="match status" value="1"/>
</dbReference>
<dbReference type="Gene3D" id="3.50.50.60">
    <property type="entry name" value="FAD/NAD(P)-binding domain"/>
    <property type="match status" value="2"/>
</dbReference>
<organism evidence="5 6">
    <name type="scientific">Solemya velum gill symbiont</name>
    <dbReference type="NCBI Taxonomy" id="2340"/>
    <lineage>
        <taxon>Bacteria</taxon>
        <taxon>Pseudomonadati</taxon>
        <taxon>Pseudomonadota</taxon>
        <taxon>Gammaproteobacteria</taxon>
        <taxon>sulfur-oxidizing symbionts</taxon>
    </lineage>
</organism>
<feature type="signal peptide" evidence="2">
    <location>
        <begin position="1"/>
        <end position="29"/>
    </location>
</feature>
<gene>
    <name evidence="5" type="ORF">JV46_24050</name>
</gene>
<dbReference type="InterPro" id="IPR023753">
    <property type="entry name" value="FAD/NAD-binding_dom"/>
</dbReference>
<keyword evidence="6" id="KW-1185">Reference proteome</keyword>
<dbReference type="PANTHER" id="PTHR43755:SF1">
    <property type="entry name" value="FAD-DEPENDENT PYRIDINE NUCLEOTIDE-DISULPHIDE OXIDOREDUCTASE"/>
    <property type="match status" value="1"/>
</dbReference>
<evidence type="ECO:0000313" key="5">
    <source>
        <dbReference type="EMBL" id="KHF24166.1"/>
    </source>
</evidence>
<dbReference type="Pfam" id="PF07992">
    <property type="entry name" value="Pyr_redox_2"/>
    <property type="match status" value="1"/>
</dbReference>
<reference evidence="5 6" key="1">
    <citation type="journal article" date="2014" name="BMC Genomics">
        <title>The genome of the intracellular bacterium of the coastal bivalve, Solemya velum: a blueprint for thriving in and out of symbiosis.</title>
        <authorList>
            <person name="Dmytrenko O."/>
            <person name="Russell S.L."/>
            <person name="Loo W.T."/>
            <person name="Fontanez K.M."/>
            <person name="Liao L."/>
            <person name="Roeselers G."/>
            <person name="Sharma R."/>
            <person name="Stewart F.J."/>
            <person name="Newton I.L."/>
            <person name="Woyke T."/>
            <person name="Wu D."/>
            <person name="Lang J.M."/>
            <person name="Eisen J.A."/>
            <person name="Cavanaugh C.M."/>
        </authorList>
    </citation>
    <scope>NUCLEOTIDE SEQUENCE [LARGE SCALE GENOMIC DNA]</scope>
    <source>
        <strain evidence="5 6">WH</strain>
    </source>
</reference>
<dbReference type="InterPro" id="IPR049386">
    <property type="entry name" value="FCSD_central"/>
</dbReference>
<protein>
    <submittedName>
        <fullName evidence="5">Putative NAD(FAD)-dependent dehydrogenase</fullName>
    </submittedName>
</protein>
<dbReference type="AlphaFoldDB" id="A0A0B0H9M3"/>
<evidence type="ECO:0000313" key="6">
    <source>
        <dbReference type="Proteomes" id="UP000030856"/>
    </source>
</evidence>
<name>A0A0B0H9M3_SOVGS</name>
<sequence>MSQKINRRKFLQTSAALAAASVAAPGSHASEMDQAIKAPAIGSNLSSPASLPAKKGPRVVIVGAGWSGLTMAKYLKKFASDFDVVLLDKREQFVSCPISNAWIANQVNLEFLTHSYVDAAKNNGYIFISATAIDLDRAGKTLYTTEGAIAYDYLVMAPGIDYDYARIGVEDPEVEQQLRMHYPAGFNSASEVMAIKHKIENFNGGTLLMTVPTGNYRCMAAPYERACMAAAMMKQRGVKGKILLLDGNNDIRIKSEGFRRAFSEYYADIIEYESSAGITDILLEDHEIETEFDNYQFDDAVIYPPIRASRVLENFGLADPASPQKEAAIDPYKYHLLDDEHVYVTGDSRSQPFSKSGNTAHSEAKYVAEVIVAHARGEEIAWRSPQTMCFSGVKTDPLESMSIIAFYKFNEHEKSFAFDRVHLMEKWSERSGQAGLAWAEGMFRDMFYS</sequence>
<dbReference type="NCBIfam" id="TIGR01409">
    <property type="entry name" value="TAT_signal_seq"/>
    <property type="match status" value="1"/>
</dbReference>
<dbReference type="InterPro" id="IPR036188">
    <property type="entry name" value="FAD/NAD-bd_sf"/>
</dbReference>
<dbReference type="InterPro" id="IPR006311">
    <property type="entry name" value="TAT_signal"/>
</dbReference>
<dbReference type="SUPFAM" id="SSF51905">
    <property type="entry name" value="FAD/NAD(P)-binding domain"/>
    <property type="match status" value="2"/>
</dbReference>
<evidence type="ECO:0000256" key="1">
    <source>
        <dbReference type="ARBA" id="ARBA00022729"/>
    </source>
</evidence>
<evidence type="ECO:0000256" key="2">
    <source>
        <dbReference type="SAM" id="SignalP"/>
    </source>
</evidence>
<dbReference type="Pfam" id="PF21706">
    <property type="entry name" value="FCSD_central"/>
    <property type="match status" value="1"/>
</dbReference>
<proteinExistence type="predicted"/>
<feature type="domain" description="Sulfide dehydrogenase [flavocytochrome c] flavoprotein chain central" evidence="4">
    <location>
        <begin position="195"/>
        <end position="296"/>
    </location>
</feature>
<dbReference type="InterPro" id="IPR052541">
    <property type="entry name" value="SQRD"/>
</dbReference>
<feature type="domain" description="FAD/NAD(P)-binding" evidence="3">
    <location>
        <begin position="58"/>
        <end position="160"/>
    </location>
</feature>
<feature type="chain" id="PRO_5002073753" evidence="2">
    <location>
        <begin position="30"/>
        <end position="449"/>
    </location>
</feature>
<dbReference type="Proteomes" id="UP000030856">
    <property type="component" value="Unassembled WGS sequence"/>
</dbReference>
<dbReference type="OrthoDB" id="9802771at2"/>
<dbReference type="RefSeq" id="WP_043118221.1">
    <property type="nucleotide sequence ID" value="NZ_JRAA01000003.1"/>
</dbReference>
<dbReference type="eggNOG" id="COG0446">
    <property type="taxonomic scope" value="Bacteria"/>
</dbReference>
<dbReference type="InterPro" id="IPR019546">
    <property type="entry name" value="TAT_signal_bac_arc"/>
</dbReference>
<evidence type="ECO:0000259" key="3">
    <source>
        <dbReference type="Pfam" id="PF07992"/>
    </source>
</evidence>
<comment type="caution">
    <text evidence="5">The sequence shown here is derived from an EMBL/GenBank/DDBJ whole genome shotgun (WGS) entry which is preliminary data.</text>
</comment>
<dbReference type="EMBL" id="JRAA01000003">
    <property type="protein sequence ID" value="KHF24166.1"/>
    <property type="molecule type" value="Genomic_DNA"/>
</dbReference>
<accession>A0A0B0H9M3</accession>
<dbReference type="PROSITE" id="PS51318">
    <property type="entry name" value="TAT"/>
    <property type="match status" value="1"/>
</dbReference>
<dbReference type="STRING" id="2340.JV46_24050"/>